<keyword evidence="3" id="KW-0238">DNA-binding</keyword>
<dbReference type="GO" id="GO:0032993">
    <property type="term" value="C:protein-DNA complex"/>
    <property type="evidence" value="ECO:0007669"/>
    <property type="project" value="TreeGrafter"/>
</dbReference>
<dbReference type="InterPro" id="IPR000847">
    <property type="entry name" value="LysR_HTH_N"/>
</dbReference>
<dbReference type="PRINTS" id="PR00039">
    <property type="entry name" value="HTHLYSR"/>
</dbReference>
<keyword evidence="2" id="KW-0805">Transcription regulation</keyword>
<organism evidence="5">
    <name type="scientific">Sulfitobacter litoralis</name>
    <dbReference type="NCBI Taxonomy" id="335975"/>
    <lineage>
        <taxon>Bacteria</taxon>
        <taxon>Pseudomonadati</taxon>
        <taxon>Pseudomonadota</taxon>
        <taxon>Alphaproteobacteria</taxon>
        <taxon>Rhodobacterales</taxon>
        <taxon>Roseobacteraceae</taxon>
        <taxon>Sulfitobacter</taxon>
    </lineage>
</organism>
<protein>
    <submittedName>
        <fullName evidence="5">LysR family transcriptional regulator</fullName>
    </submittedName>
</protein>
<dbReference type="GO" id="GO:0003677">
    <property type="term" value="F:DNA binding"/>
    <property type="evidence" value="ECO:0007669"/>
    <property type="project" value="UniProtKB-KW"/>
</dbReference>
<dbReference type="InterPro" id="IPR036388">
    <property type="entry name" value="WH-like_DNA-bd_sf"/>
</dbReference>
<evidence type="ECO:0000256" key="3">
    <source>
        <dbReference type="ARBA" id="ARBA00023125"/>
    </source>
</evidence>
<name>A0A7V1FMV1_9RHOB</name>
<evidence type="ECO:0000313" key="5">
    <source>
        <dbReference type="EMBL" id="HDZ51709.1"/>
    </source>
</evidence>
<gene>
    <name evidence="5" type="ORF">ENH63_08080</name>
</gene>
<evidence type="ECO:0000256" key="2">
    <source>
        <dbReference type="ARBA" id="ARBA00023015"/>
    </source>
</evidence>
<sequence>MRMTDTKKPTRLDLRHLRYALAVADASGFRAAAETLNIAQPAISKAVKDTEIDLGFRIFDRSGPRVLPTPEGAVFLEDARQTVAQFERTIRASRQNAAGARGHIIVGYSALATSRQISEALDAFHRSVPGVQVEMHVMSTDNMLKNLKSGVIDLGFLLSHPTVGAPGIDQMPVWRSRIGVVAPAGEAPERVEDLTGVPFVMGLRENWRSWRALLDSACDRARLSPVVVDEAWDVQVILQRVAERRGVTLFPTSMADSLPAALELTPVEGLDAEATIAMAWSIKADTGLLRQFRGHFPPLG</sequence>
<dbReference type="InterPro" id="IPR036390">
    <property type="entry name" value="WH_DNA-bd_sf"/>
</dbReference>
<dbReference type="AlphaFoldDB" id="A0A7V1FMV1"/>
<dbReference type="PANTHER" id="PTHR30346">
    <property type="entry name" value="TRANSCRIPTIONAL DUAL REGULATOR HCAR-RELATED"/>
    <property type="match status" value="1"/>
</dbReference>
<comment type="similarity">
    <text evidence="1">Belongs to the LysR transcriptional regulatory family.</text>
</comment>
<dbReference type="CDD" id="cd08414">
    <property type="entry name" value="PBP2_LTTR_aromatics_like"/>
    <property type="match status" value="1"/>
</dbReference>
<dbReference type="SUPFAM" id="SSF53850">
    <property type="entry name" value="Periplasmic binding protein-like II"/>
    <property type="match status" value="1"/>
</dbReference>
<dbReference type="Proteomes" id="UP000885704">
    <property type="component" value="Unassembled WGS sequence"/>
</dbReference>
<evidence type="ECO:0000256" key="4">
    <source>
        <dbReference type="ARBA" id="ARBA00023163"/>
    </source>
</evidence>
<evidence type="ECO:0000256" key="1">
    <source>
        <dbReference type="ARBA" id="ARBA00009437"/>
    </source>
</evidence>
<reference evidence="5" key="1">
    <citation type="journal article" date="2020" name="mSystems">
        <title>Genome- and Community-Level Interaction Insights into Carbon Utilization and Element Cycling Functions of Hydrothermarchaeota in Hydrothermal Sediment.</title>
        <authorList>
            <person name="Zhou Z."/>
            <person name="Liu Y."/>
            <person name="Xu W."/>
            <person name="Pan J."/>
            <person name="Luo Z.H."/>
            <person name="Li M."/>
        </authorList>
    </citation>
    <scope>NUCLEOTIDE SEQUENCE [LARGE SCALE GENOMIC DNA]</scope>
    <source>
        <strain evidence="5">HyVt-323</strain>
    </source>
</reference>
<dbReference type="Gene3D" id="1.10.10.10">
    <property type="entry name" value="Winged helix-like DNA-binding domain superfamily/Winged helix DNA-binding domain"/>
    <property type="match status" value="1"/>
</dbReference>
<keyword evidence="4" id="KW-0804">Transcription</keyword>
<dbReference type="InterPro" id="IPR005119">
    <property type="entry name" value="LysR_subst-bd"/>
</dbReference>
<proteinExistence type="inferred from homology"/>
<dbReference type="PROSITE" id="PS50931">
    <property type="entry name" value="HTH_LYSR"/>
    <property type="match status" value="1"/>
</dbReference>
<comment type="caution">
    <text evidence="5">The sequence shown here is derived from an EMBL/GenBank/DDBJ whole genome shotgun (WGS) entry which is preliminary data.</text>
</comment>
<dbReference type="PANTHER" id="PTHR30346:SF0">
    <property type="entry name" value="HCA OPERON TRANSCRIPTIONAL ACTIVATOR HCAR"/>
    <property type="match status" value="1"/>
</dbReference>
<accession>A0A7V1FMV1</accession>
<dbReference type="GO" id="GO:0003700">
    <property type="term" value="F:DNA-binding transcription factor activity"/>
    <property type="evidence" value="ECO:0007669"/>
    <property type="project" value="InterPro"/>
</dbReference>
<dbReference type="Pfam" id="PF03466">
    <property type="entry name" value="LysR_substrate"/>
    <property type="match status" value="1"/>
</dbReference>
<dbReference type="Pfam" id="PF00126">
    <property type="entry name" value="HTH_1"/>
    <property type="match status" value="1"/>
</dbReference>
<dbReference type="OrthoDB" id="9815174at2"/>
<dbReference type="SUPFAM" id="SSF46785">
    <property type="entry name" value="Winged helix' DNA-binding domain"/>
    <property type="match status" value="1"/>
</dbReference>
<dbReference type="EMBL" id="DRFN01000019">
    <property type="protein sequence ID" value="HDZ51709.1"/>
    <property type="molecule type" value="Genomic_DNA"/>
</dbReference>
<dbReference type="Gene3D" id="3.40.190.10">
    <property type="entry name" value="Periplasmic binding protein-like II"/>
    <property type="match status" value="2"/>
</dbReference>